<dbReference type="SMR" id="A0A0E2Z1I8"/>
<dbReference type="GO" id="GO:0008168">
    <property type="term" value="F:methyltransferase activity"/>
    <property type="evidence" value="ECO:0007669"/>
    <property type="project" value="UniProtKB-KW"/>
</dbReference>
<dbReference type="PANTHER" id="PTHR11680">
    <property type="entry name" value="SERINE HYDROXYMETHYLTRANSFERASE"/>
    <property type="match status" value="1"/>
</dbReference>
<dbReference type="InterPro" id="IPR015421">
    <property type="entry name" value="PyrdxlP-dep_Trfase_major"/>
</dbReference>
<evidence type="ECO:0000256" key="2">
    <source>
        <dbReference type="ARBA" id="ARBA00001933"/>
    </source>
</evidence>
<dbReference type="PANTHER" id="PTHR11680:SF50">
    <property type="entry name" value="SERINE HYDROXYMETHYLTRANSFERASE"/>
    <property type="match status" value="1"/>
</dbReference>
<dbReference type="HAMAP" id="MF_00051">
    <property type="entry name" value="SHMT"/>
    <property type="match status" value="1"/>
</dbReference>
<comment type="function">
    <text evidence="11">Catalyzes the reversible interconversion of serine and glycine with tetrahydrofolate (THF) serving as the one-carbon carrier. This reaction serves as the major source of one-carbon groups required for the biosynthesis of purines, thymidylate, methionine, and other important biomolecules. Also exhibits THF-independent aldolase activity toward beta-hydroxyamino acids, producing glycine and aldehydes, via a retro-aldol mechanism.</text>
</comment>
<evidence type="ECO:0000313" key="14">
    <source>
        <dbReference type="EMBL" id="KFI19091.1"/>
    </source>
</evidence>
<dbReference type="GO" id="GO:0035999">
    <property type="term" value="P:tetrahydrofolate interconversion"/>
    <property type="evidence" value="ECO:0007669"/>
    <property type="project" value="UniProtKB-UniRule"/>
</dbReference>
<dbReference type="InterPro" id="IPR015424">
    <property type="entry name" value="PyrdxlP-dep_Trfase"/>
</dbReference>
<keyword evidence="9 11" id="KW-0808">Transferase</keyword>
<comment type="pathway">
    <text evidence="11">Amino-acid biosynthesis; glycine biosynthesis; glycine from L-serine: step 1/1.</text>
</comment>
<evidence type="ECO:0000256" key="8">
    <source>
        <dbReference type="ARBA" id="ARBA00022605"/>
    </source>
</evidence>
<dbReference type="GO" id="GO:0030170">
    <property type="term" value="F:pyridoxal phosphate binding"/>
    <property type="evidence" value="ECO:0007669"/>
    <property type="project" value="UniProtKB-UniRule"/>
</dbReference>
<protein>
    <recommendedName>
        <fullName evidence="11">Serine hydroxymethyltransferase</fullName>
        <shortName evidence="11">SHMT</shortName>
        <shortName evidence="11">Serine methylase</shortName>
        <ecNumber evidence="11">2.1.2.1</ecNumber>
    </recommendedName>
</protein>
<keyword evidence="8 11" id="KW-0028">Amino-acid biosynthesis</keyword>
<evidence type="ECO:0000256" key="5">
    <source>
        <dbReference type="ARBA" id="ARBA00011738"/>
    </source>
</evidence>
<organism evidence="14 15">
    <name type="scientific">Nitrosococcus oceani C-27</name>
    <dbReference type="NCBI Taxonomy" id="314279"/>
    <lineage>
        <taxon>Bacteria</taxon>
        <taxon>Pseudomonadati</taxon>
        <taxon>Pseudomonadota</taxon>
        <taxon>Gammaproteobacteria</taxon>
        <taxon>Chromatiales</taxon>
        <taxon>Chromatiaceae</taxon>
        <taxon>Nitrosococcus</taxon>
    </lineage>
</organism>
<name>A0A0E2Z1I8_9GAMM</name>
<dbReference type="Proteomes" id="UP000028839">
    <property type="component" value="Unassembled WGS sequence"/>
</dbReference>
<dbReference type="Gene3D" id="3.40.640.10">
    <property type="entry name" value="Type I PLP-dependent aspartate aminotransferase-like (Major domain)"/>
    <property type="match status" value="1"/>
</dbReference>
<dbReference type="InterPro" id="IPR049943">
    <property type="entry name" value="Ser_HO-MeTrfase-like"/>
</dbReference>
<feature type="modified residue" description="N6-(pyridoxal phosphate)lysine" evidence="11 12">
    <location>
        <position position="230"/>
    </location>
</feature>
<dbReference type="UniPathway" id="UPA00288">
    <property type="reaction ID" value="UER01023"/>
</dbReference>
<proteinExistence type="inferred from homology"/>
<evidence type="ECO:0000313" key="15">
    <source>
        <dbReference type="Proteomes" id="UP000028839"/>
    </source>
</evidence>
<evidence type="ECO:0000256" key="10">
    <source>
        <dbReference type="ARBA" id="ARBA00022898"/>
    </source>
</evidence>
<dbReference type="PROSITE" id="PS00096">
    <property type="entry name" value="SHMT"/>
    <property type="match status" value="1"/>
</dbReference>
<keyword evidence="6 11" id="KW-0963">Cytoplasm</keyword>
<evidence type="ECO:0000256" key="11">
    <source>
        <dbReference type="HAMAP-Rule" id="MF_00051"/>
    </source>
</evidence>
<dbReference type="GO" id="GO:0005829">
    <property type="term" value="C:cytosol"/>
    <property type="evidence" value="ECO:0007669"/>
    <property type="project" value="TreeGrafter"/>
</dbReference>
<keyword evidence="14" id="KW-0489">Methyltransferase</keyword>
<dbReference type="InterPro" id="IPR001085">
    <property type="entry name" value="Ser_HO-MeTrfase"/>
</dbReference>
<dbReference type="NCBIfam" id="NF000586">
    <property type="entry name" value="PRK00011.1"/>
    <property type="match status" value="1"/>
</dbReference>
<evidence type="ECO:0000259" key="13">
    <source>
        <dbReference type="Pfam" id="PF00464"/>
    </source>
</evidence>
<keyword evidence="7 11" id="KW-0554">One-carbon metabolism</keyword>
<dbReference type="PIRSF" id="PIRSF000412">
    <property type="entry name" value="SHMT"/>
    <property type="match status" value="1"/>
</dbReference>
<accession>A0A0E2Z1I8</accession>
<dbReference type="InterPro" id="IPR015422">
    <property type="entry name" value="PyrdxlP-dep_Trfase_small"/>
</dbReference>
<dbReference type="GO" id="GO:0019264">
    <property type="term" value="P:glycine biosynthetic process from serine"/>
    <property type="evidence" value="ECO:0007669"/>
    <property type="project" value="UniProtKB-UniRule"/>
</dbReference>
<comment type="pathway">
    <text evidence="11">One-carbon metabolism; tetrahydrofolate interconversion.</text>
</comment>
<dbReference type="HOGENOM" id="CLU_022477_2_1_6"/>
<comment type="subcellular location">
    <subcellularLocation>
        <location evidence="3 11">Cytoplasm</location>
    </subcellularLocation>
</comment>
<feature type="binding site" evidence="11">
    <location>
        <position position="121"/>
    </location>
    <ligand>
        <name>(6S)-5,6,7,8-tetrahydrofolate</name>
        <dbReference type="ChEBI" id="CHEBI:57453"/>
    </ligand>
</feature>
<evidence type="ECO:0000256" key="7">
    <source>
        <dbReference type="ARBA" id="ARBA00022563"/>
    </source>
</evidence>
<dbReference type="UniPathway" id="UPA00193"/>
<dbReference type="GO" id="GO:0004372">
    <property type="term" value="F:glycine hydroxymethyltransferase activity"/>
    <property type="evidence" value="ECO:0007669"/>
    <property type="project" value="UniProtKB-UniRule"/>
</dbReference>
<dbReference type="GO" id="GO:0032259">
    <property type="term" value="P:methylation"/>
    <property type="evidence" value="ECO:0007669"/>
    <property type="project" value="UniProtKB-KW"/>
</dbReference>
<comment type="cofactor">
    <cofactor evidence="2 11 12">
        <name>pyridoxal 5'-phosphate</name>
        <dbReference type="ChEBI" id="CHEBI:597326"/>
    </cofactor>
</comment>
<dbReference type="FunFam" id="3.90.1150.10:FF:000003">
    <property type="entry name" value="Serine hydroxymethyltransferase"/>
    <property type="match status" value="1"/>
</dbReference>
<keyword evidence="10 11" id="KW-0663">Pyridoxal phosphate</keyword>
<dbReference type="Pfam" id="PF00464">
    <property type="entry name" value="SHMT"/>
    <property type="match status" value="1"/>
</dbReference>
<dbReference type="Gene3D" id="3.90.1150.10">
    <property type="entry name" value="Aspartate Aminotransferase, domain 1"/>
    <property type="match status" value="1"/>
</dbReference>
<dbReference type="OrthoDB" id="9803846at2"/>
<dbReference type="CDD" id="cd00378">
    <property type="entry name" value="SHMT"/>
    <property type="match status" value="1"/>
</dbReference>
<dbReference type="AlphaFoldDB" id="A0A0E2Z1I8"/>
<sequence>MYSKEMRIASYDEELETALTNEARRQEEHIELIASENYVSPRVLEAQGSVLTNKYAEGYPGKRYYGGCEYVDVAERLAIERAKILFEADYANVQPHSGSQANAAACLALLAPGDTLMGLSLAHGGHLTHGAKVNFSGQIFNAVQFGVNADTGLIDYDEVEQLAKAHRPKLIIAGFTAYSRIVDWQRFRAIADGVGAYLLADIAHLAGMIAAGIYPNPVQIADVTTSTTHKTLRGPRSGLILAKANPEIEKKLNSKVFPGIQGGPLMHVVAAKAVAFKEAMEPAFKDYQRQVIRNAQAMAEAIQSRGYKIVSGGTDSHLFLVDLVAKGLTGKAADAALGRANITVNKNTVPNDPQSPFVTSGIRIGSPAMTTRGFKEAEICELAGWVCDVLDDIENETVIADTKEKVLALCARFPVYG</sequence>
<dbReference type="EMBL" id="JPGN01000063">
    <property type="protein sequence ID" value="KFI19091.1"/>
    <property type="molecule type" value="Genomic_DNA"/>
</dbReference>
<evidence type="ECO:0000256" key="6">
    <source>
        <dbReference type="ARBA" id="ARBA00022490"/>
    </source>
</evidence>
<evidence type="ECO:0000256" key="12">
    <source>
        <dbReference type="PIRSR" id="PIRSR000412-50"/>
    </source>
</evidence>
<evidence type="ECO:0000256" key="4">
    <source>
        <dbReference type="ARBA" id="ARBA00006376"/>
    </source>
</evidence>
<reference evidence="14 15" key="1">
    <citation type="submission" date="2014-07" db="EMBL/GenBank/DDBJ databases">
        <title>Comparative analysis of Nitrosococcus oceani genome inventories of strains from Pacific and Atlantic gyres.</title>
        <authorList>
            <person name="Lim C.K."/>
            <person name="Wang L."/>
            <person name="Sayavedra-Soto L.A."/>
            <person name="Klotz M.G."/>
        </authorList>
    </citation>
    <scope>NUCLEOTIDE SEQUENCE [LARGE SCALE GENOMIC DNA]</scope>
    <source>
        <strain evidence="14 15">C-27</strain>
    </source>
</reference>
<dbReference type="InterPro" id="IPR039429">
    <property type="entry name" value="SHMT-like_dom"/>
</dbReference>
<gene>
    <name evidence="11 14" type="primary">glyA</name>
    <name evidence="14" type="ORF">IB75_10810</name>
</gene>
<evidence type="ECO:0000256" key="9">
    <source>
        <dbReference type="ARBA" id="ARBA00022679"/>
    </source>
</evidence>
<comment type="catalytic activity">
    <reaction evidence="1 11">
        <text>(6R)-5,10-methylene-5,6,7,8-tetrahydrofolate + glycine + H2O = (6S)-5,6,7,8-tetrahydrofolate + L-serine</text>
        <dbReference type="Rhea" id="RHEA:15481"/>
        <dbReference type="ChEBI" id="CHEBI:15377"/>
        <dbReference type="ChEBI" id="CHEBI:15636"/>
        <dbReference type="ChEBI" id="CHEBI:33384"/>
        <dbReference type="ChEBI" id="CHEBI:57305"/>
        <dbReference type="ChEBI" id="CHEBI:57453"/>
        <dbReference type="EC" id="2.1.2.1"/>
    </reaction>
</comment>
<evidence type="ECO:0000256" key="1">
    <source>
        <dbReference type="ARBA" id="ARBA00001528"/>
    </source>
</evidence>
<feature type="binding site" evidence="11">
    <location>
        <begin position="355"/>
        <end position="357"/>
    </location>
    <ligand>
        <name>(6S)-5,6,7,8-tetrahydrofolate</name>
        <dbReference type="ChEBI" id="CHEBI:57453"/>
    </ligand>
</feature>
<feature type="site" description="Plays an important role in substrate specificity" evidence="11">
    <location>
        <position position="229"/>
    </location>
</feature>
<feature type="binding site" evidence="11">
    <location>
        <begin position="125"/>
        <end position="127"/>
    </location>
    <ligand>
        <name>(6S)-5,6,7,8-tetrahydrofolate</name>
        <dbReference type="ChEBI" id="CHEBI:57453"/>
    </ligand>
</feature>
<feature type="domain" description="Serine hydroxymethyltransferase-like" evidence="13">
    <location>
        <begin position="9"/>
        <end position="386"/>
    </location>
</feature>
<comment type="similarity">
    <text evidence="4 11">Belongs to the SHMT family.</text>
</comment>
<comment type="caution">
    <text evidence="14">The sequence shown here is derived from an EMBL/GenBank/DDBJ whole genome shotgun (WGS) entry which is preliminary data.</text>
</comment>
<evidence type="ECO:0000256" key="3">
    <source>
        <dbReference type="ARBA" id="ARBA00004496"/>
    </source>
</evidence>
<comment type="caution">
    <text evidence="11">Lacks conserved residue(s) required for the propagation of feature annotation.</text>
</comment>
<comment type="subunit">
    <text evidence="5 11">Homodimer.</text>
</comment>
<dbReference type="EC" id="2.1.2.1" evidence="11"/>
<dbReference type="FunFam" id="3.40.640.10:FF:000001">
    <property type="entry name" value="Serine hydroxymethyltransferase"/>
    <property type="match status" value="1"/>
</dbReference>
<dbReference type="SUPFAM" id="SSF53383">
    <property type="entry name" value="PLP-dependent transferases"/>
    <property type="match status" value="1"/>
</dbReference>
<dbReference type="InterPro" id="IPR019798">
    <property type="entry name" value="Ser_HO-MeTrfase_PLP_BS"/>
</dbReference>